<dbReference type="InterPro" id="IPR050315">
    <property type="entry name" value="FAD-oxidoreductase_2"/>
</dbReference>
<dbReference type="GO" id="GO:0016491">
    <property type="term" value="F:oxidoreductase activity"/>
    <property type="evidence" value="ECO:0007669"/>
    <property type="project" value="UniProtKB-KW"/>
</dbReference>
<dbReference type="InterPro" id="IPR027477">
    <property type="entry name" value="Succ_DH/fumarate_Rdtase_cat_sf"/>
</dbReference>
<dbReference type="Pfam" id="PF00890">
    <property type="entry name" value="FAD_binding_2"/>
    <property type="match status" value="1"/>
</dbReference>
<dbReference type="NCBIfam" id="TIGR02485">
    <property type="entry name" value="CobZ_N-term"/>
    <property type="match status" value="1"/>
</dbReference>
<evidence type="ECO:0000313" key="7">
    <source>
        <dbReference type="Proteomes" id="UP000515317"/>
    </source>
</evidence>
<keyword evidence="2" id="KW-0285">Flavoprotein</keyword>
<feature type="domain" description="FAD-dependent oxidoreductase 2 FAD-binding" evidence="5">
    <location>
        <begin position="10"/>
        <end position="439"/>
    </location>
</feature>
<dbReference type="Gene3D" id="3.90.700.10">
    <property type="entry name" value="Succinate dehydrogenase/fumarate reductase flavoprotein, catalytic domain"/>
    <property type="match status" value="1"/>
</dbReference>
<dbReference type="AlphaFoldDB" id="A0A6S6QRG7"/>
<evidence type="ECO:0000313" key="6">
    <source>
        <dbReference type="EMBL" id="BCJ89641.1"/>
    </source>
</evidence>
<dbReference type="Gene3D" id="3.50.50.60">
    <property type="entry name" value="FAD/NAD(P)-binding domain"/>
    <property type="match status" value="1"/>
</dbReference>
<organism evidence="6 7">
    <name type="scientific">Terrihabitans soli</name>
    <dbReference type="NCBI Taxonomy" id="708113"/>
    <lineage>
        <taxon>Bacteria</taxon>
        <taxon>Pseudomonadati</taxon>
        <taxon>Pseudomonadota</taxon>
        <taxon>Alphaproteobacteria</taxon>
        <taxon>Hyphomicrobiales</taxon>
        <taxon>Terrihabitans</taxon>
    </lineage>
</organism>
<keyword evidence="3" id="KW-0274">FAD</keyword>
<evidence type="ECO:0000259" key="5">
    <source>
        <dbReference type="Pfam" id="PF00890"/>
    </source>
</evidence>
<dbReference type="PANTHER" id="PTHR43400">
    <property type="entry name" value="FUMARATE REDUCTASE"/>
    <property type="match status" value="1"/>
</dbReference>
<dbReference type="SUPFAM" id="SSF51905">
    <property type="entry name" value="FAD/NAD(P)-binding domain"/>
    <property type="match status" value="1"/>
</dbReference>
<sequence>MTHFSRTSYDVVIAGGGNAALCAAISARRAGAESVLILEAAPEFYRGGNTRHTRNMRCAHETATATLTGPYTEDEFWDDLKRVTEGHTNEDLAKFMIEQSSSLLPWMEEQGVRYQPSLGGTLSLGRTNSFFLGGGRSMLNTLYRTAEKFGVEVAYDAEVIDVDLQDSRFRSATARIKGELVKVEGKTFIAAAGGFEANLEWLREYWGPPAENFLIRGTPYNRGSLLRLLNQKGVEEIGDPTQCHAVAIDARAPKFDGGIITRLDCVVFGIVVNNKAERFYDEGEDFWPKRYAIWGRLVAAQPEQISYIIFDASSLKLFMPSLYPPIKAETIGELGEKLGLDPKALQNTVSTFNASVRDGNFDPAVLDDCRTEGLTPQKSHWARRIEKAPFYAYPVRPGITFTYLGVRVNREARVVMQGNAQPAENVFSAGEMMAGNVLGRGYAAGIGMTIGSSFGRVAGREAAKHVRG</sequence>
<dbReference type="RefSeq" id="WP_222876339.1">
    <property type="nucleotide sequence ID" value="NZ_AP023361.1"/>
</dbReference>
<dbReference type="EMBL" id="AP023361">
    <property type="protein sequence ID" value="BCJ89641.1"/>
    <property type="molecule type" value="Genomic_DNA"/>
</dbReference>
<name>A0A6S6QRG7_9HYPH</name>
<dbReference type="InterPro" id="IPR036188">
    <property type="entry name" value="FAD/NAD-bd_sf"/>
</dbReference>
<proteinExistence type="predicted"/>
<dbReference type="SUPFAM" id="SSF56425">
    <property type="entry name" value="Succinate dehydrogenase/fumarate reductase flavoprotein, catalytic domain"/>
    <property type="match status" value="1"/>
</dbReference>
<reference evidence="6 7" key="1">
    <citation type="submission" date="2020-08" db="EMBL/GenBank/DDBJ databases">
        <title>Genome sequence of Rhizobiales bacterium strain IZ6.</title>
        <authorList>
            <person name="Nakai R."/>
            <person name="Naganuma T."/>
        </authorList>
    </citation>
    <scope>NUCLEOTIDE SEQUENCE [LARGE SCALE GENOMIC DNA]</scope>
    <source>
        <strain evidence="6 7">IZ6</strain>
    </source>
</reference>
<dbReference type="KEGG" id="tso:IZ6_03760"/>
<evidence type="ECO:0000256" key="4">
    <source>
        <dbReference type="ARBA" id="ARBA00023002"/>
    </source>
</evidence>
<dbReference type="NCBIfam" id="NF006130">
    <property type="entry name" value="PRK08274.1"/>
    <property type="match status" value="1"/>
</dbReference>
<dbReference type="PANTHER" id="PTHR43400:SF7">
    <property type="entry name" value="FAD-DEPENDENT OXIDOREDUCTASE 2 FAD BINDING DOMAIN-CONTAINING PROTEIN"/>
    <property type="match status" value="1"/>
</dbReference>
<gene>
    <name evidence="6" type="ORF">IZ6_03760</name>
</gene>
<evidence type="ECO:0000256" key="2">
    <source>
        <dbReference type="ARBA" id="ARBA00022630"/>
    </source>
</evidence>
<evidence type="ECO:0000256" key="3">
    <source>
        <dbReference type="ARBA" id="ARBA00022827"/>
    </source>
</evidence>
<evidence type="ECO:0000256" key="1">
    <source>
        <dbReference type="ARBA" id="ARBA00001974"/>
    </source>
</evidence>
<comment type="cofactor">
    <cofactor evidence="1">
        <name>FAD</name>
        <dbReference type="ChEBI" id="CHEBI:57692"/>
    </cofactor>
</comment>
<dbReference type="InterPro" id="IPR003953">
    <property type="entry name" value="FAD-dep_OxRdtase_2_FAD-bd"/>
</dbReference>
<dbReference type="Proteomes" id="UP000515317">
    <property type="component" value="Chromosome"/>
</dbReference>
<protein>
    <submittedName>
        <fullName evidence="6">Tricarballylate dehydrogenase</fullName>
    </submittedName>
</protein>
<accession>A0A6S6QRG7</accession>
<dbReference type="InterPro" id="IPR012831">
    <property type="entry name" value="CobZ"/>
</dbReference>
<keyword evidence="7" id="KW-1185">Reference proteome</keyword>
<keyword evidence="4" id="KW-0560">Oxidoreductase</keyword>